<reference evidence="2 3" key="1">
    <citation type="journal article" date="2019" name="Commun. Biol.">
        <title>The bagworm genome reveals a unique fibroin gene that provides high tensile strength.</title>
        <authorList>
            <person name="Kono N."/>
            <person name="Nakamura H."/>
            <person name="Ohtoshi R."/>
            <person name="Tomita M."/>
            <person name="Numata K."/>
            <person name="Arakawa K."/>
        </authorList>
    </citation>
    <scope>NUCLEOTIDE SEQUENCE [LARGE SCALE GENOMIC DNA]</scope>
</reference>
<protein>
    <submittedName>
        <fullName evidence="2">Uncharacterized protein</fullName>
    </submittedName>
</protein>
<keyword evidence="3" id="KW-1185">Reference proteome</keyword>
<sequence>MDSSPVNGPTEIEPDWTRPSDPPSGKLFIEIFSNGASIVHWAPILLEPHFSRPGRPQNRTKTADLCRFMDELGPDNLALFSRYELDSRHFVATFPCV</sequence>
<evidence type="ECO:0000313" key="3">
    <source>
        <dbReference type="Proteomes" id="UP000299102"/>
    </source>
</evidence>
<dbReference type="AlphaFoldDB" id="A0A4C1SS98"/>
<feature type="region of interest" description="Disordered" evidence="1">
    <location>
        <begin position="1"/>
        <end position="22"/>
    </location>
</feature>
<organism evidence="2 3">
    <name type="scientific">Eumeta variegata</name>
    <name type="common">Bagworm moth</name>
    <name type="synonym">Eumeta japonica</name>
    <dbReference type="NCBI Taxonomy" id="151549"/>
    <lineage>
        <taxon>Eukaryota</taxon>
        <taxon>Metazoa</taxon>
        <taxon>Ecdysozoa</taxon>
        <taxon>Arthropoda</taxon>
        <taxon>Hexapoda</taxon>
        <taxon>Insecta</taxon>
        <taxon>Pterygota</taxon>
        <taxon>Neoptera</taxon>
        <taxon>Endopterygota</taxon>
        <taxon>Lepidoptera</taxon>
        <taxon>Glossata</taxon>
        <taxon>Ditrysia</taxon>
        <taxon>Tineoidea</taxon>
        <taxon>Psychidae</taxon>
        <taxon>Oiketicinae</taxon>
        <taxon>Eumeta</taxon>
    </lineage>
</organism>
<proteinExistence type="predicted"/>
<name>A0A4C1SS98_EUMVA</name>
<dbReference type="EMBL" id="BGZK01000012">
    <property type="protein sequence ID" value="GBP04080.1"/>
    <property type="molecule type" value="Genomic_DNA"/>
</dbReference>
<gene>
    <name evidence="2" type="ORF">EVAR_74822_1</name>
</gene>
<dbReference type="Proteomes" id="UP000299102">
    <property type="component" value="Unassembled WGS sequence"/>
</dbReference>
<evidence type="ECO:0000256" key="1">
    <source>
        <dbReference type="SAM" id="MobiDB-lite"/>
    </source>
</evidence>
<comment type="caution">
    <text evidence="2">The sequence shown here is derived from an EMBL/GenBank/DDBJ whole genome shotgun (WGS) entry which is preliminary data.</text>
</comment>
<evidence type="ECO:0000313" key="2">
    <source>
        <dbReference type="EMBL" id="GBP04080.1"/>
    </source>
</evidence>
<accession>A0A4C1SS98</accession>